<keyword evidence="14" id="KW-0067">ATP-binding</keyword>
<dbReference type="UniPathway" id="UPA00148">
    <property type="reaction ID" value="UER00236"/>
</dbReference>
<dbReference type="OrthoDB" id="9799422at2"/>
<comment type="similarity">
    <text evidence="7">Belongs to the CobU/CobP family.</text>
</comment>
<keyword evidence="12 19" id="KW-0547">Nucleotide-binding</keyword>
<keyword evidence="13 20" id="KW-0418">Kinase</keyword>
<evidence type="ECO:0000256" key="15">
    <source>
        <dbReference type="ARBA" id="ARBA00023134"/>
    </source>
</evidence>
<evidence type="ECO:0000256" key="14">
    <source>
        <dbReference type="ARBA" id="ARBA00022840"/>
    </source>
</evidence>
<evidence type="ECO:0000313" key="21">
    <source>
        <dbReference type="Proteomes" id="UP000274033"/>
    </source>
</evidence>
<evidence type="ECO:0000256" key="18">
    <source>
        <dbReference type="PIRSR" id="PIRSR006135-1"/>
    </source>
</evidence>
<comment type="function">
    <text evidence="4">Catalyzes ATP-dependent phosphorylation of adenosylcobinamide and addition of GMP to adenosylcobinamide phosphate.</text>
</comment>
<evidence type="ECO:0000256" key="16">
    <source>
        <dbReference type="ARBA" id="ARBA00029570"/>
    </source>
</evidence>
<comment type="pathway">
    <text evidence="6">Cofactor biosynthesis; adenosylcobalamin biosynthesis; adenosylcobalamin from cob(II)yrinate a,c-diamide: step 5/7.</text>
</comment>
<evidence type="ECO:0000313" key="20">
    <source>
        <dbReference type="EMBL" id="RQW76643.1"/>
    </source>
</evidence>
<evidence type="ECO:0000256" key="13">
    <source>
        <dbReference type="ARBA" id="ARBA00022777"/>
    </source>
</evidence>
<keyword evidence="15 19" id="KW-0342">GTP-binding</keyword>
<dbReference type="InterPro" id="IPR027417">
    <property type="entry name" value="P-loop_NTPase"/>
</dbReference>
<evidence type="ECO:0000256" key="10">
    <source>
        <dbReference type="ARBA" id="ARBA00022573"/>
    </source>
</evidence>
<dbReference type="GO" id="GO:0008820">
    <property type="term" value="F:cobinamide phosphate guanylyltransferase activity"/>
    <property type="evidence" value="ECO:0007669"/>
    <property type="project" value="UniProtKB-EC"/>
</dbReference>
<dbReference type="PANTHER" id="PTHR34848">
    <property type="match status" value="1"/>
</dbReference>
<comment type="pathway">
    <text evidence="5">Cofactor biosynthesis; adenosylcobalamin biosynthesis; adenosylcobalamin from cob(II)yrinate a,c-diamide: step 6/7.</text>
</comment>
<evidence type="ECO:0000256" key="2">
    <source>
        <dbReference type="ARBA" id="ARBA00000711"/>
    </source>
</evidence>
<evidence type="ECO:0000256" key="11">
    <source>
        <dbReference type="ARBA" id="ARBA00022679"/>
    </source>
</evidence>
<feature type="active site" description="GMP-histidine intermediate" evidence="18">
    <location>
        <position position="52"/>
    </location>
</feature>
<evidence type="ECO:0000256" key="9">
    <source>
        <dbReference type="ARBA" id="ARBA00012523"/>
    </source>
</evidence>
<evidence type="ECO:0000256" key="7">
    <source>
        <dbReference type="ARBA" id="ARBA00007490"/>
    </source>
</evidence>
<feature type="binding site" evidence="19">
    <location>
        <position position="67"/>
    </location>
    <ligand>
        <name>GTP</name>
        <dbReference type="ChEBI" id="CHEBI:37565"/>
    </ligand>
</feature>
<keyword evidence="10" id="KW-0169">Cobalamin biosynthesis</keyword>
<dbReference type="Proteomes" id="UP000274033">
    <property type="component" value="Unassembled WGS sequence"/>
</dbReference>
<evidence type="ECO:0000256" key="19">
    <source>
        <dbReference type="PIRSR" id="PIRSR006135-2"/>
    </source>
</evidence>
<dbReference type="EC" id="2.7.7.62" evidence="9"/>
<dbReference type="CDD" id="cd00544">
    <property type="entry name" value="CobU"/>
    <property type="match status" value="1"/>
</dbReference>
<feature type="binding site" evidence="19">
    <location>
        <begin position="36"/>
        <end position="38"/>
    </location>
    <ligand>
        <name>GTP</name>
        <dbReference type="ChEBI" id="CHEBI:37565"/>
    </ligand>
</feature>
<evidence type="ECO:0000256" key="3">
    <source>
        <dbReference type="ARBA" id="ARBA00001522"/>
    </source>
</evidence>
<protein>
    <recommendedName>
        <fullName evidence="16">Adenosylcobinamide kinase</fullName>
        <ecNumber evidence="8">2.7.1.156</ecNumber>
        <ecNumber evidence="9">2.7.7.62</ecNumber>
    </recommendedName>
    <alternativeName>
        <fullName evidence="17">Adenosylcobinamide-phosphate guanylyltransferase</fullName>
    </alternativeName>
</protein>
<keyword evidence="21" id="KW-1185">Reference proteome</keyword>
<dbReference type="Gene3D" id="3.40.50.300">
    <property type="entry name" value="P-loop containing nucleotide triphosphate hydrolases"/>
    <property type="match status" value="1"/>
</dbReference>
<gene>
    <name evidence="20" type="ORF">EBB45_01935</name>
</gene>
<feature type="binding site" evidence="19">
    <location>
        <begin position="6"/>
        <end position="13"/>
    </location>
    <ligand>
        <name>GTP</name>
        <dbReference type="ChEBI" id="CHEBI:37565"/>
    </ligand>
</feature>
<evidence type="ECO:0000256" key="8">
    <source>
        <dbReference type="ARBA" id="ARBA00012016"/>
    </source>
</evidence>
<dbReference type="EC" id="2.7.1.156" evidence="8"/>
<sequence length="184" mass="21921">MIFITGGVRSGKSAFAENYAKSLFKQLEKRHLIYIASGVAFDQEMKKRIERHQKDREHSEVKWETIEVINTIPNNLTFSNSHIILWDCITTWLSNILFKTEMLTETKRFQEINHHLAIFKRRLLTWRENGVIVIIVSNEVLDEPCGTYIETNLYRRILGELHQWIVDQCDEAYEMDYSLNRQWK</sequence>
<dbReference type="EMBL" id="RRCT01000001">
    <property type="protein sequence ID" value="RQW76643.1"/>
    <property type="molecule type" value="Genomic_DNA"/>
</dbReference>
<evidence type="ECO:0000256" key="1">
    <source>
        <dbReference type="ARBA" id="ARBA00000312"/>
    </source>
</evidence>
<evidence type="ECO:0000256" key="5">
    <source>
        <dbReference type="ARBA" id="ARBA00004692"/>
    </source>
</evidence>
<evidence type="ECO:0000256" key="4">
    <source>
        <dbReference type="ARBA" id="ARBA00003889"/>
    </source>
</evidence>
<name>A0A3N9UL35_9BACI</name>
<evidence type="ECO:0000256" key="12">
    <source>
        <dbReference type="ARBA" id="ARBA00022741"/>
    </source>
</evidence>
<comment type="caution">
    <text evidence="20">The sequence shown here is derived from an EMBL/GenBank/DDBJ whole genome shotgun (WGS) entry which is preliminary data.</text>
</comment>
<dbReference type="Pfam" id="PF02283">
    <property type="entry name" value="CobU"/>
    <property type="match status" value="1"/>
</dbReference>
<organism evidence="20 21">
    <name type="scientific">Lysinibacillus composti</name>
    <dbReference type="NCBI Taxonomy" id="720633"/>
    <lineage>
        <taxon>Bacteria</taxon>
        <taxon>Bacillati</taxon>
        <taxon>Bacillota</taxon>
        <taxon>Bacilli</taxon>
        <taxon>Bacillales</taxon>
        <taxon>Bacillaceae</taxon>
        <taxon>Lysinibacillus</taxon>
    </lineage>
</organism>
<keyword evidence="11 20" id="KW-0808">Transferase</keyword>
<dbReference type="SUPFAM" id="SSF52540">
    <property type="entry name" value="P-loop containing nucleoside triphosphate hydrolases"/>
    <property type="match status" value="1"/>
</dbReference>
<accession>A0A3N9UL35</accession>
<evidence type="ECO:0000256" key="6">
    <source>
        <dbReference type="ARBA" id="ARBA00005159"/>
    </source>
</evidence>
<proteinExistence type="inferred from homology"/>
<comment type="catalytic activity">
    <reaction evidence="3">
        <text>adenosylcob(III)inamide + GTP = adenosylcob(III)inamide phosphate + GDP + H(+)</text>
        <dbReference type="Rhea" id="RHEA:15765"/>
        <dbReference type="ChEBI" id="CHEBI:2480"/>
        <dbReference type="ChEBI" id="CHEBI:15378"/>
        <dbReference type="ChEBI" id="CHEBI:37565"/>
        <dbReference type="ChEBI" id="CHEBI:58189"/>
        <dbReference type="ChEBI" id="CHEBI:58502"/>
        <dbReference type="EC" id="2.7.1.156"/>
    </reaction>
</comment>
<dbReference type="PIRSF" id="PIRSF006135">
    <property type="entry name" value="CobU"/>
    <property type="match status" value="1"/>
</dbReference>
<dbReference type="PANTHER" id="PTHR34848:SF1">
    <property type="entry name" value="BIFUNCTIONAL ADENOSYLCOBALAMIN BIOSYNTHESIS PROTEIN COBU"/>
    <property type="match status" value="1"/>
</dbReference>
<reference evidence="20 21" key="1">
    <citation type="journal article" date="2013" name="J. Microbiol.">
        <title>Lysinibacillus chungkukjangi sp. nov., isolated from Chungkukjang, Korean fermented soybean food.</title>
        <authorList>
            <person name="Kim S.J."/>
            <person name="Jang Y.H."/>
            <person name="Hamada M."/>
            <person name="Ahn J.H."/>
            <person name="Weon H.Y."/>
            <person name="Suzuki K."/>
            <person name="Whang K.S."/>
            <person name="Kwon S.W."/>
        </authorList>
    </citation>
    <scope>NUCLEOTIDE SEQUENCE [LARGE SCALE GENOMIC DNA]</scope>
    <source>
        <strain evidence="20 21">MCCC 1A12701</strain>
    </source>
</reference>
<dbReference type="GO" id="GO:0043752">
    <property type="term" value="F:adenosylcobinamide kinase activity"/>
    <property type="evidence" value="ECO:0007669"/>
    <property type="project" value="UniProtKB-EC"/>
</dbReference>
<comment type="catalytic activity">
    <reaction evidence="1">
        <text>adenosylcob(III)inamide + ATP = adenosylcob(III)inamide phosphate + ADP + H(+)</text>
        <dbReference type="Rhea" id="RHEA:15769"/>
        <dbReference type="ChEBI" id="CHEBI:2480"/>
        <dbReference type="ChEBI" id="CHEBI:15378"/>
        <dbReference type="ChEBI" id="CHEBI:30616"/>
        <dbReference type="ChEBI" id="CHEBI:58502"/>
        <dbReference type="ChEBI" id="CHEBI:456216"/>
        <dbReference type="EC" id="2.7.1.156"/>
    </reaction>
</comment>
<feature type="binding site" evidence="19">
    <location>
        <position position="87"/>
    </location>
    <ligand>
        <name>GTP</name>
        <dbReference type="ChEBI" id="CHEBI:37565"/>
    </ligand>
</feature>
<dbReference type="AlphaFoldDB" id="A0A3N9UL35"/>
<dbReference type="GO" id="GO:0009236">
    <property type="term" value="P:cobalamin biosynthetic process"/>
    <property type="evidence" value="ECO:0007669"/>
    <property type="project" value="UniProtKB-UniPathway"/>
</dbReference>
<comment type="catalytic activity">
    <reaction evidence="2">
        <text>adenosylcob(III)inamide phosphate + GTP + H(+) = adenosylcob(III)inamide-GDP + diphosphate</text>
        <dbReference type="Rhea" id="RHEA:22712"/>
        <dbReference type="ChEBI" id="CHEBI:15378"/>
        <dbReference type="ChEBI" id="CHEBI:33019"/>
        <dbReference type="ChEBI" id="CHEBI:37565"/>
        <dbReference type="ChEBI" id="CHEBI:58502"/>
        <dbReference type="ChEBI" id="CHEBI:60487"/>
        <dbReference type="EC" id="2.7.7.62"/>
    </reaction>
</comment>
<dbReference type="InterPro" id="IPR003203">
    <property type="entry name" value="CobU/CobP"/>
</dbReference>
<evidence type="ECO:0000256" key="17">
    <source>
        <dbReference type="ARBA" id="ARBA00030571"/>
    </source>
</evidence>
<dbReference type="GO" id="GO:0005524">
    <property type="term" value="F:ATP binding"/>
    <property type="evidence" value="ECO:0007669"/>
    <property type="project" value="UniProtKB-KW"/>
</dbReference>
<dbReference type="GO" id="GO:0005525">
    <property type="term" value="F:GTP binding"/>
    <property type="evidence" value="ECO:0007669"/>
    <property type="project" value="UniProtKB-KW"/>
</dbReference>
<keyword evidence="20" id="KW-0548">Nucleotidyltransferase</keyword>